<name>A0A9W5MYC3_NEISU</name>
<evidence type="ECO:0000256" key="1">
    <source>
        <dbReference type="SAM" id="SignalP"/>
    </source>
</evidence>
<feature type="domain" description="DUF4424" evidence="2">
    <location>
        <begin position="18"/>
        <end position="310"/>
    </location>
</feature>
<feature type="signal peptide" evidence="1">
    <location>
        <begin position="1"/>
        <end position="18"/>
    </location>
</feature>
<comment type="caution">
    <text evidence="3">The sequence shown here is derived from an EMBL/GenBank/DDBJ whole genome shotgun (WGS) entry which is preliminary data.</text>
</comment>
<sequence>MKQKALILLLLLTGAAHANDSMGTVSTSGIKYLKNPHIDMQSEDLHISEKQIRVHYKFKNTTAQDITETVLFPLPIVPAFTDSDFADTKGLVDSFRIYVNGKSVRPQAHVRAYFERRNGSLVDVTSDLKKCGLSDQELMHPWTQNKDAEKLNKKIRTCSSPKIKSLLPASESNIVGWTSWSSQIIYSWKQTFKANAVTEIKHQYTPLVGGSFLPSLKAKDSKAFIDEYCMDENFLNNFKNVKEEKVYHHLGYVLTTGANWAKPIGKFTLTIDREPNTVLSLCWDKSLRKVGQNRFQAVKENFLPKKDLDIIFVYD</sequence>
<dbReference type="EMBL" id="ACEO02000018">
    <property type="protein sequence ID" value="EFC50990.1"/>
    <property type="molecule type" value="Genomic_DNA"/>
</dbReference>
<dbReference type="Pfam" id="PF14415">
    <property type="entry name" value="DUF4424"/>
    <property type="match status" value="1"/>
</dbReference>
<reference evidence="3 4" key="1">
    <citation type="submission" date="2010-01" db="EMBL/GenBank/DDBJ databases">
        <authorList>
            <person name="Weinstock G."/>
            <person name="Sodergren E."/>
            <person name="Clifton S."/>
            <person name="Fulton L."/>
            <person name="Fulton B."/>
            <person name="Courtney L."/>
            <person name="Fronick C."/>
            <person name="Harrison M."/>
            <person name="Strong C."/>
            <person name="Farmer C."/>
            <person name="Delahaunty K."/>
            <person name="Markovic C."/>
            <person name="Hall O."/>
            <person name="Minx P."/>
            <person name="Tomlinson C."/>
            <person name="Mitreva M."/>
            <person name="Nelson J."/>
            <person name="Hou S."/>
            <person name="Wollam A."/>
            <person name="Pepin K.H."/>
            <person name="Johnson M."/>
            <person name="Bhonagiri V."/>
            <person name="Nash W.E."/>
            <person name="Warren W."/>
            <person name="Chinwalla A."/>
            <person name="Mardis E.R."/>
            <person name="Wilson R.K."/>
        </authorList>
    </citation>
    <scope>NUCLEOTIDE SEQUENCE [LARGE SCALE GENOMIC DNA]</scope>
    <source>
        <strain evidence="3 4">NJ9703</strain>
    </source>
</reference>
<evidence type="ECO:0000313" key="3">
    <source>
        <dbReference type="EMBL" id="EFC50990.1"/>
    </source>
</evidence>
<dbReference type="InterPro" id="IPR025538">
    <property type="entry name" value="DUF4424"/>
</dbReference>
<protein>
    <recommendedName>
        <fullName evidence="2">DUF4424 domain-containing protein</fullName>
    </recommendedName>
</protein>
<evidence type="ECO:0000259" key="2">
    <source>
        <dbReference type="Pfam" id="PF14415"/>
    </source>
</evidence>
<organism evidence="3 4">
    <name type="scientific">Neisseria subflava NJ9703</name>
    <dbReference type="NCBI Taxonomy" id="546268"/>
    <lineage>
        <taxon>Bacteria</taxon>
        <taxon>Pseudomonadati</taxon>
        <taxon>Pseudomonadota</taxon>
        <taxon>Betaproteobacteria</taxon>
        <taxon>Neisseriales</taxon>
        <taxon>Neisseriaceae</taxon>
        <taxon>Neisseria</taxon>
    </lineage>
</organism>
<evidence type="ECO:0000313" key="4">
    <source>
        <dbReference type="Proteomes" id="UP000004621"/>
    </source>
</evidence>
<dbReference type="Gene3D" id="2.60.40.3680">
    <property type="match status" value="1"/>
</dbReference>
<dbReference type="AlphaFoldDB" id="A0A9W5MYC3"/>
<accession>A0A9W5MYC3</accession>
<dbReference type="Proteomes" id="UP000004621">
    <property type="component" value="Unassembled WGS sequence"/>
</dbReference>
<proteinExistence type="predicted"/>
<keyword evidence="1" id="KW-0732">Signal</keyword>
<dbReference type="RefSeq" id="WP_004521072.1">
    <property type="nucleotide sequence ID" value="NZ_ACEO02000018.1"/>
</dbReference>
<gene>
    <name evidence="3" type="ORF">NEISUBOT_05567</name>
</gene>
<feature type="chain" id="PRO_5040832603" description="DUF4424 domain-containing protein" evidence="1">
    <location>
        <begin position="19"/>
        <end position="315"/>
    </location>
</feature>